<evidence type="ECO:0000256" key="2">
    <source>
        <dbReference type="ARBA" id="ARBA00022840"/>
    </source>
</evidence>
<reference evidence="4" key="1">
    <citation type="journal article" date="2022" name="Nat. Microbiol.">
        <title>Unique mobile elements and scalable gene flow at the prokaryote-eukaryote boundary revealed by circularized Asgard archaea genomes.</title>
        <authorList>
            <person name="Wu F."/>
            <person name="Speth D.R."/>
            <person name="Philosof A."/>
            <person name="Cremiere A."/>
            <person name="Narayanan A."/>
            <person name="Barco R.A."/>
            <person name="Connon S.A."/>
            <person name="Amend J.P."/>
            <person name="Antoshechkin I.A."/>
            <person name="Orphan V.J."/>
        </authorList>
    </citation>
    <scope>NUCLEOTIDE SEQUENCE</scope>
    <source>
        <strain evidence="4">PM71</strain>
    </source>
</reference>
<dbReference type="Proteomes" id="UP001201020">
    <property type="component" value="Chromosome"/>
</dbReference>
<organism evidence="4">
    <name type="scientific">Candidatus Heimdallarchaeum aukensis</name>
    <dbReference type="NCBI Taxonomy" id="2876573"/>
    <lineage>
        <taxon>Archaea</taxon>
        <taxon>Promethearchaeati</taxon>
        <taxon>Candidatus Heimdallarchaeota</taxon>
        <taxon>Candidatus Heimdallarchaeia (ex Rinke et al. 2021) (nom. nud.)</taxon>
        <taxon>Candidatus Heimdallarchaeales</taxon>
        <taxon>Candidatus Heimdallarchaeaceae</taxon>
        <taxon>Candidatus Heimdallarchaeum</taxon>
    </lineage>
</organism>
<name>A0A9Y1FKE4_9ARCH</name>
<accession>A0A9Y1FKE4</accession>
<dbReference type="AlphaFoldDB" id="A0A9Y1FKE4"/>
<dbReference type="SUPFAM" id="SSF52540">
    <property type="entry name" value="P-loop containing nucleoside triphosphate hydrolases"/>
    <property type="match status" value="1"/>
</dbReference>
<gene>
    <name evidence="4" type="ORF">K9W45_07895</name>
</gene>
<keyword evidence="2 4" id="KW-0067">ATP-binding</keyword>
<dbReference type="InterPro" id="IPR003439">
    <property type="entry name" value="ABC_transporter-like_ATP-bd"/>
</dbReference>
<dbReference type="PANTHER" id="PTHR43038:SF7">
    <property type="entry name" value="ABC TRANSPORT SYSTEM ATP-BINDING PROTEIN"/>
    <property type="match status" value="1"/>
</dbReference>
<evidence type="ECO:0000256" key="1">
    <source>
        <dbReference type="ARBA" id="ARBA00022741"/>
    </source>
</evidence>
<protein>
    <submittedName>
        <fullName evidence="4">ABC transporter ATP-binding protein</fullName>
    </submittedName>
</protein>
<evidence type="ECO:0000313" key="4">
    <source>
        <dbReference type="EMBL" id="UJG39779.1"/>
    </source>
</evidence>
<dbReference type="Gene3D" id="3.40.50.300">
    <property type="entry name" value="P-loop containing nucleotide triphosphate hydrolases"/>
    <property type="match status" value="1"/>
</dbReference>
<evidence type="ECO:0000259" key="3">
    <source>
        <dbReference type="SMART" id="SM00382"/>
    </source>
</evidence>
<dbReference type="SMART" id="SM00382">
    <property type="entry name" value="AAA"/>
    <property type="match status" value="1"/>
</dbReference>
<dbReference type="InterPro" id="IPR003593">
    <property type="entry name" value="AAA+_ATPase"/>
</dbReference>
<proteinExistence type="predicted"/>
<keyword evidence="1" id="KW-0547">Nucleotide-binding</keyword>
<dbReference type="GO" id="GO:0016887">
    <property type="term" value="F:ATP hydrolysis activity"/>
    <property type="evidence" value="ECO:0007669"/>
    <property type="project" value="InterPro"/>
</dbReference>
<dbReference type="EMBL" id="CP084166">
    <property type="protein sequence ID" value="UJG39779.1"/>
    <property type="molecule type" value="Genomic_DNA"/>
</dbReference>
<feature type="domain" description="AAA+ ATPase" evidence="3">
    <location>
        <begin position="42"/>
        <end position="212"/>
    </location>
</feature>
<dbReference type="InterPro" id="IPR027417">
    <property type="entry name" value="P-loop_NTPase"/>
</dbReference>
<dbReference type="GO" id="GO:0005524">
    <property type="term" value="F:ATP binding"/>
    <property type="evidence" value="ECO:0007669"/>
    <property type="project" value="UniProtKB-KW"/>
</dbReference>
<sequence>MQNLLKDTTSSAKTPLMCAKDLSFGYKKNNPVIKQLSLKVHKGEIIGISGENGSGKSTLLKLLVGLLKPQKGEITLHGKLGYSPQDILLFDNLTVMENFMVFGKGLNLNEQEIREQAKDIMERLKFTQYENTLVKNLSGGTAQKTNFGIALLGNPDMLILDEPYQGMDYSSFTAFWEIQFDMRKQGKAIIIVSHLIEDKEKFTHSLHLINGKLQACTKEDCPVCCEGTSC</sequence>
<dbReference type="Pfam" id="PF00005">
    <property type="entry name" value="ABC_tran"/>
    <property type="match status" value="1"/>
</dbReference>
<dbReference type="PANTHER" id="PTHR43038">
    <property type="entry name" value="ATP-BINDING CASSETTE, SUB-FAMILY H, MEMBER 1"/>
    <property type="match status" value="1"/>
</dbReference>